<accession>A0A078AJQ5</accession>
<reference evidence="1 2" key="1">
    <citation type="submission" date="2014-06" db="EMBL/GenBank/DDBJ databases">
        <authorList>
            <person name="Swart Estienne"/>
        </authorList>
    </citation>
    <scope>NUCLEOTIDE SEQUENCE [LARGE SCALE GENOMIC DNA]</scope>
    <source>
        <strain evidence="1 2">130c</strain>
    </source>
</reference>
<proteinExistence type="predicted"/>
<protein>
    <submittedName>
        <fullName evidence="1">Uncharacterized protein</fullName>
    </submittedName>
</protein>
<organism evidence="1 2">
    <name type="scientific">Stylonychia lemnae</name>
    <name type="common">Ciliate</name>
    <dbReference type="NCBI Taxonomy" id="5949"/>
    <lineage>
        <taxon>Eukaryota</taxon>
        <taxon>Sar</taxon>
        <taxon>Alveolata</taxon>
        <taxon>Ciliophora</taxon>
        <taxon>Intramacronucleata</taxon>
        <taxon>Spirotrichea</taxon>
        <taxon>Stichotrichia</taxon>
        <taxon>Sporadotrichida</taxon>
        <taxon>Oxytrichidae</taxon>
        <taxon>Stylonychinae</taxon>
        <taxon>Stylonychia</taxon>
    </lineage>
</organism>
<dbReference type="EMBL" id="CCKQ01010600">
    <property type="protein sequence ID" value="CDW82121.1"/>
    <property type="molecule type" value="Genomic_DNA"/>
</dbReference>
<dbReference type="InParanoid" id="A0A078AJQ5"/>
<evidence type="ECO:0000313" key="2">
    <source>
        <dbReference type="Proteomes" id="UP000039865"/>
    </source>
</evidence>
<gene>
    <name evidence="1" type="primary">Contig9126.g9764</name>
    <name evidence="1" type="ORF">STYLEM_11148</name>
</gene>
<dbReference type="AlphaFoldDB" id="A0A078AJQ5"/>
<dbReference type="Proteomes" id="UP000039865">
    <property type="component" value="Unassembled WGS sequence"/>
</dbReference>
<name>A0A078AJQ5_STYLE</name>
<keyword evidence="2" id="KW-1185">Reference proteome</keyword>
<sequence length="530" mass="63367">MQRQQSYFNSYTNDEDCDLHSFSMDDRDHDRHRFNMNLENEPLWDKQDQDEFDLAAIQSPHQQEINRNQNICYCSNCPNSQHHNHEGYLDDNEMTYFDNREQFTEFQDYFGELPEEPQEDDCNCGCGRDQEMEADHGLDSTFHTFQGEKELNSQTLTQLEVEQMIEGYDIFNEDSLCLNTYAQLQDLSETSSIADSIFKNESKIRVKFKNQGYLSKQYLEFHNQNANNRRLSFNNNNSTLLEEEKLLFNNCFNEFQNGEFIYDHNDPEGQITNLGFGSRRIIEVNPYKMTRDEIRQRQSQMFEEEKIPKPVFEARNPTQEYFEQLDQALIANSNAPPTNSHAQNDKYYKKFDFFYKRTCFRLMSEYFKHLFSPYQKIWVDLRKKTSIQKLLVNFANEYFGEFLESVPSGFRQEFLAQLTGLVHSHRHNKKEEQFIVEKPIDFDIIRDTMYKYSKKAQEKFFNIPILCYFFIWFAQSEDGLLFTEEKFADKGPEYIERMRQELDELKIEAIKSLQKKNNNQCTMLIQNLKL</sequence>
<evidence type="ECO:0000313" key="1">
    <source>
        <dbReference type="EMBL" id="CDW82121.1"/>
    </source>
</evidence>